<dbReference type="Pfam" id="PF00076">
    <property type="entry name" value="RRM_1"/>
    <property type="match status" value="1"/>
</dbReference>
<dbReference type="SUPFAM" id="SSF54928">
    <property type="entry name" value="RNA-binding domain, RBD"/>
    <property type="match status" value="1"/>
</dbReference>
<feature type="region of interest" description="Disordered" evidence="2">
    <location>
        <begin position="1"/>
        <end position="21"/>
    </location>
</feature>
<gene>
    <name evidence="4" type="primary">BPA1_7</name>
    <name evidence="4" type="ORF">CK203_093828</name>
</gene>
<organism evidence="4 5">
    <name type="scientific">Vitis vinifera</name>
    <name type="common">Grape</name>
    <dbReference type="NCBI Taxonomy" id="29760"/>
    <lineage>
        <taxon>Eukaryota</taxon>
        <taxon>Viridiplantae</taxon>
        <taxon>Streptophyta</taxon>
        <taxon>Embryophyta</taxon>
        <taxon>Tracheophyta</taxon>
        <taxon>Spermatophyta</taxon>
        <taxon>Magnoliopsida</taxon>
        <taxon>eudicotyledons</taxon>
        <taxon>Gunneridae</taxon>
        <taxon>Pentapetalae</taxon>
        <taxon>rosids</taxon>
        <taxon>Vitales</taxon>
        <taxon>Vitaceae</taxon>
        <taxon>Viteae</taxon>
        <taxon>Vitis</taxon>
    </lineage>
</organism>
<feature type="domain" description="RRM" evidence="3">
    <location>
        <begin position="158"/>
        <end position="222"/>
    </location>
</feature>
<proteinExistence type="predicted"/>
<comment type="caution">
    <text evidence="4">The sequence shown here is derived from an EMBL/GenBank/DDBJ whole genome shotgun (WGS) entry which is preliminary data.</text>
</comment>
<dbReference type="GO" id="GO:0003723">
    <property type="term" value="F:RNA binding"/>
    <property type="evidence" value="ECO:0007669"/>
    <property type="project" value="UniProtKB-UniRule"/>
</dbReference>
<dbReference type="CDD" id="cd01650">
    <property type="entry name" value="RT_nLTR_like"/>
    <property type="match status" value="1"/>
</dbReference>
<protein>
    <submittedName>
        <fullName evidence="4">Binding partner of ACD11 1</fullName>
    </submittedName>
</protein>
<dbReference type="PROSITE" id="PS50102">
    <property type="entry name" value="RRM"/>
    <property type="match status" value="1"/>
</dbReference>
<accession>A0A438EQC4</accession>
<evidence type="ECO:0000256" key="1">
    <source>
        <dbReference type="PROSITE-ProRule" id="PRU00176"/>
    </source>
</evidence>
<dbReference type="PANTHER" id="PTHR33116:SF85">
    <property type="entry name" value="REVERSE TRANSCRIPTASE ZINC-BINDING DOMAIN-CONTAINING PROTEIN"/>
    <property type="match status" value="1"/>
</dbReference>
<evidence type="ECO:0000313" key="5">
    <source>
        <dbReference type="Proteomes" id="UP000288805"/>
    </source>
</evidence>
<dbReference type="Proteomes" id="UP000288805">
    <property type="component" value="Unassembled WGS sequence"/>
</dbReference>
<reference evidence="4 5" key="1">
    <citation type="journal article" date="2018" name="PLoS Genet.">
        <title>Population sequencing reveals clonal diversity and ancestral inbreeding in the grapevine cultivar Chardonnay.</title>
        <authorList>
            <person name="Roach M.J."/>
            <person name="Johnson D.L."/>
            <person name="Bohlmann J."/>
            <person name="van Vuuren H.J."/>
            <person name="Jones S.J."/>
            <person name="Pretorius I.S."/>
            <person name="Schmidt S.A."/>
            <person name="Borneman A.R."/>
        </authorList>
    </citation>
    <scope>NUCLEOTIDE SEQUENCE [LARGE SCALE GENOMIC DNA]</scope>
    <source>
        <strain evidence="5">cv. Chardonnay</strain>
        <tissue evidence="4">Leaf</tissue>
    </source>
</reference>
<dbReference type="Pfam" id="PF00078">
    <property type="entry name" value="RVT_1"/>
    <property type="match status" value="1"/>
</dbReference>
<dbReference type="InterPro" id="IPR000477">
    <property type="entry name" value="RT_dom"/>
</dbReference>
<dbReference type="EMBL" id="QGNW01001217">
    <property type="protein sequence ID" value="RVW49920.1"/>
    <property type="molecule type" value="Genomic_DNA"/>
</dbReference>
<evidence type="ECO:0000313" key="4">
    <source>
        <dbReference type="EMBL" id="RVW49920.1"/>
    </source>
</evidence>
<dbReference type="PANTHER" id="PTHR33116">
    <property type="entry name" value="REVERSE TRANSCRIPTASE ZINC-BINDING DOMAIN-CONTAINING PROTEIN-RELATED-RELATED"/>
    <property type="match status" value="1"/>
</dbReference>
<evidence type="ECO:0000256" key="2">
    <source>
        <dbReference type="SAM" id="MobiDB-lite"/>
    </source>
</evidence>
<evidence type="ECO:0000259" key="3">
    <source>
        <dbReference type="PROSITE" id="PS50102"/>
    </source>
</evidence>
<sequence length="839" mass="94732">MCVVPSPKSQYRGASPESFSHVPPLRGPPSFQSFYIKSLVRLQAFDPSACLRLSGEFPIIFRHRPYLNLLLDRYAGLIYAVLEFEPLAYSNSWLKACLKEETLDVDEVGLLNSIQISSSVLLLSSYGLSSKLSGMIILVSIIPFQGCKRYSFLFLQITTVKVSNVSLGATEQDIKEFFSFSGDIECVEMQSDNERSQIAYVTFKDMQGAETAILLSIGAAFSRFLGLPVEGFEEEIQCLSRKMEARIGGGALNLGANDGEKGKLIESVIRMQKVDLICLLETKVQEVSLQMVRSLGIGRFLDWGAMEAQGGALWNSEDGFVWMFTGVHGSILRGKRPSRKSWELCASRPISDHCPIVLEGRGIRMSKTLFRFENMWLKAEGFKYLIRSWWTGYDARGSSNAVKLKALKKDLKDPKERVSPLSSEETKAKRMAMDEFKKFFYKMANARNRSNLMTKVRVNGATLTEVEEIKDREEVFVAISNLSGDKAPGPDGFTMAFWVGAKDLKDFRQISLLRGLYKLLAKVLANRLKKVVGKVVSNFQYAFMLGRKILDAVLIASKAIELRLKSNLFDLILKMNIEKAYDHVNWNFLLAIMSTNESSKGLREGDPLSHHLFILAMESLNQMLYRAKIGGFILNFKLGRRDGEGLEVSHLFFVDTSIFCDANLDQLKHLSWVFMWFEAISSLKINMEKSEIIPTGGVANVEDLALVLGYRIGKLPTSYLGFPVGAPFKSSKIWDAMKERFKKRLAMWKRQFLSKGGRLTLVKSILSSLSIYYMSLFVILSKVSLRLAKIQRNFLWEGEAFEKMPHLVNWKIVRLGKKDGGLEIRNLSILNKALLGKWN</sequence>
<keyword evidence="1" id="KW-0694">RNA-binding</keyword>
<dbReference type="InterPro" id="IPR012677">
    <property type="entry name" value="Nucleotide-bd_a/b_plait_sf"/>
</dbReference>
<name>A0A438EQC4_VITVI</name>
<dbReference type="Gene3D" id="3.30.70.330">
    <property type="match status" value="1"/>
</dbReference>
<dbReference type="InterPro" id="IPR035979">
    <property type="entry name" value="RBD_domain_sf"/>
</dbReference>
<dbReference type="AlphaFoldDB" id="A0A438EQC4"/>
<dbReference type="SMART" id="SM00360">
    <property type="entry name" value="RRM"/>
    <property type="match status" value="1"/>
</dbReference>
<dbReference type="InterPro" id="IPR000504">
    <property type="entry name" value="RRM_dom"/>
</dbReference>